<dbReference type="InterPro" id="IPR001258">
    <property type="entry name" value="NHL_repeat"/>
</dbReference>
<reference evidence="4 5" key="1">
    <citation type="submission" date="2020-08" db="EMBL/GenBank/DDBJ databases">
        <title>Aphidius gifuensis genome sequencing and assembly.</title>
        <authorList>
            <person name="Du Z."/>
        </authorList>
    </citation>
    <scope>NUCLEOTIDE SEQUENCE [LARGE SCALE GENOMIC DNA]</scope>
    <source>
        <strain evidence="4">YNYX2018</strain>
        <tissue evidence="4">Adults</tissue>
    </source>
</reference>
<dbReference type="AlphaFoldDB" id="A0A835CVZ0"/>
<dbReference type="OrthoDB" id="342730at2759"/>
<accession>A0A835CVZ0</accession>
<evidence type="ECO:0000256" key="1">
    <source>
        <dbReference type="ARBA" id="ARBA00022737"/>
    </source>
</evidence>
<dbReference type="PANTHER" id="PTHR24104:SF48">
    <property type="entry name" value="PROTEIN WECH"/>
    <property type="match status" value="1"/>
</dbReference>
<dbReference type="SUPFAM" id="SSF101898">
    <property type="entry name" value="NHL repeat"/>
    <property type="match status" value="1"/>
</dbReference>
<feature type="repeat" description="NHL" evidence="2">
    <location>
        <begin position="464"/>
        <end position="494"/>
    </location>
</feature>
<evidence type="ECO:0000313" key="5">
    <source>
        <dbReference type="Proteomes" id="UP000639338"/>
    </source>
</evidence>
<proteinExistence type="predicted"/>
<dbReference type="InterPro" id="IPR050952">
    <property type="entry name" value="TRIM-NHL_E3_ligases"/>
</dbReference>
<dbReference type="InterPro" id="IPR013658">
    <property type="entry name" value="SGL"/>
</dbReference>
<comment type="caution">
    <text evidence="4">The sequence shown here is derived from an EMBL/GenBank/DDBJ whole genome shotgun (WGS) entry which is preliminary data.</text>
</comment>
<feature type="repeat" description="NHL" evidence="2">
    <location>
        <begin position="420"/>
        <end position="450"/>
    </location>
</feature>
<gene>
    <name evidence="4" type="ORF">HCN44_009172</name>
</gene>
<dbReference type="InterPro" id="IPR011042">
    <property type="entry name" value="6-blade_b-propeller_TolB-like"/>
</dbReference>
<dbReference type="PANTHER" id="PTHR24104">
    <property type="entry name" value="E3 UBIQUITIN-PROTEIN LIGASE NHLRC1-RELATED"/>
    <property type="match status" value="1"/>
</dbReference>
<dbReference type="GO" id="GO:0043161">
    <property type="term" value="P:proteasome-mediated ubiquitin-dependent protein catabolic process"/>
    <property type="evidence" value="ECO:0007669"/>
    <property type="project" value="TreeGrafter"/>
</dbReference>
<keyword evidence="5" id="KW-1185">Reference proteome</keyword>
<dbReference type="GO" id="GO:0061630">
    <property type="term" value="F:ubiquitin protein ligase activity"/>
    <property type="evidence" value="ECO:0007669"/>
    <property type="project" value="TreeGrafter"/>
</dbReference>
<keyword evidence="1" id="KW-0677">Repeat</keyword>
<feature type="repeat" description="NHL" evidence="2">
    <location>
        <begin position="312"/>
        <end position="354"/>
    </location>
</feature>
<dbReference type="Pfam" id="PF08450">
    <property type="entry name" value="SGL"/>
    <property type="match status" value="1"/>
</dbReference>
<feature type="repeat" description="NHL" evidence="2">
    <location>
        <begin position="277"/>
        <end position="307"/>
    </location>
</feature>
<dbReference type="GO" id="GO:0000209">
    <property type="term" value="P:protein polyubiquitination"/>
    <property type="evidence" value="ECO:0007669"/>
    <property type="project" value="TreeGrafter"/>
</dbReference>
<dbReference type="Pfam" id="PF01436">
    <property type="entry name" value="NHL"/>
    <property type="match status" value="3"/>
</dbReference>
<feature type="domain" description="SMP-30/Gluconolactonase/LRE-like region" evidence="3">
    <location>
        <begin position="367"/>
        <end position="500"/>
    </location>
</feature>
<evidence type="ECO:0000313" key="4">
    <source>
        <dbReference type="EMBL" id="KAF7997774.1"/>
    </source>
</evidence>
<evidence type="ECO:0000256" key="2">
    <source>
        <dbReference type="PROSITE-ProRule" id="PRU00504"/>
    </source>
</evidence>
<organism evidence="4 5">
    <name type="scientific">Aphidius gifuensis</name>
    <name type="common">Parasitoid wasp</name>
    <dbReference type="NCBI Taxonomy" id="684658"/>
    <lineage>
        <taxon>Eukaryota</taxon>
        <taxon>Metazoa</taxon>
        <taxon>Ecdysozoa</taxon>
        <taxon>Arthropoda</taxon>
        <taxon>Hexapoda</taxon>
        <taxon>Insecta</taxon>
        <taxon>Pterygota</taxon>
        <taxon>Neoptera</taxon>
        <taxon>Endopterygota</taxon>
        <taxon>Hymenoptera</taxon>
        <taxon>Apocrita</taxon>
        <taxon>Ichneumonoidea</taxon>
        <taxon>Braconidae</taxon>
        <taxon>Aphidiinae</taxon>
        <taxon>Aphidius</taxon>
    </lineage>
</organism>
<protein>
    <recommendedName>
        <fullName evidence="3">SMP-30/Gluconolactonase/LRE-like region domain-containing protein</fullName>
    </recommendedName>
</protein>
<dbReference type="Proteomes" id="UP000639338">
    <property type="component" value="Unassembled WGS sequence"/>
</dbReference>
<dbReference type="Gene3D" id="2.120.10.30">
    <property type="entry name" value="TolB, C-terminal domain"/>
    <property type="match status" value="2"/>
</dbReference>
<name>A0A835CVZ0_APHGI</name>
<feature type="repeat" description="NHL" evidence="2">
    <location>
        <begin position="361"/>
        <end position="401"/>
    </location>
</feature>
<dbReference type="EMBL" id="JACMRX010000001">
    <property type="protein sequence ID" value="KAF7997774.1"/>
    <property type="molecule type" value="Genomic_DNA"/>
</dbReference>
<evidence type="ECO:0000259" key="3">
    <source>
        <dbReference type="Pfam" id="PF08450"/>
    </source>
</evidence>
<sequence>MNHQHFNNEQLRLKLRFLENFTNSQSSSCGKKKFVNRTWYRSNYVEINSVGNSPTTSAETSPETSPVNDQTTFNNWLQNNNTDSQQYCRSPDEYTEDLTLKFHQIAPRYIHRPQPILPTNQTAFIEKGNRHPRAIHSNWPVNSQKSLKNTELLNGDHVEHPRPLLSRKQNLKKKALKANHHDKQVIHQEQRVIHKKKQILHQEIQIIHHEQKIINEEQQVIKQEHHKEKIIAPRGRPISGCEFPVIVRPDFTKTTEFSTIIDSKKDVLDDDSFESLLCRPWGVTVNKDGQIIVCDRTNHRIIVFLEDGTVFKKFGEHGSLPGQFKTPAGLAVDVNQRLIIVDKENHRVQIMTLDGDFILTFGEQGSGPGQFHYPWDVAVNDNCEMVISDTRNNRIQLFNSEGLFLREFGYGGTKETRLFFDLPRGVAFNRDGNVVMTDFNNNKIVVISYDFSSAQVLENDEITFLRPQGIIVDDSGHIIVTESRGNKIQILDRDGTLVWKFDTSIGSGSDKINYPTGVALTPSGKILFADCNNNRILLI</sequence>
<dbReference type="PROSITE" id="PS51125">
    <property type="entry name" value="NHL"/>
    <property type="match status" value="5"/>
</dbReference>